<dbReference type="EMBL" id="LTAI01000060">
    <property type="protein sequence ID" value="ORE00136.1"/>
    <property type="molecule type" value="Genomic_DNA"/>
</dbReference>
<organism evidence="1 2">
    <name type="scientific">Hepatospora eriocheir</name>
    <dbReference type="NCBI Taxonomy" id="1081669"/>
    <lineage>
        <taxon>Eukaryota</taxon>
        <taxon>Fungi</taxon>
        <taxon>Fungi incertae sedis</taxon>
        <taxon>Microsporidia</taxon>
        <taxon>Hepatosporidae</taxon>
        <taxon>Hepatospora</taxon>
    </lineage>
</organism>
<dbReference type="Proteomes" id="UP000192501">
    <property type="component" value="Unassembled WGS sequence"/>
</dbReference>
<gene>
    <name evidence="1" type="ORF">A0H76_2181</name>
</gene>
<comment type="caution">
    <text evidence="1">The sequence shown here is derived from an EMBL/GenBank/DDBJ whole genome shotgun (WGS) entry which is preliminary data.</text>
</comment>
<name>A0A1X0QKB1_9MICR</name>
<dbReference type="VEuPathDB" id="MicrosporidiaDB:HERIO_834"/>
<protein>
    <submittedName>
        <fullName evidence="1">Uncharacterized protein</fullName>
    </submittedName>
</protein>
<reference evidence="1 2" key="1">
    <citation type="journal article" date="2017" name="Environ. Microbiol.">
        <title>Decay of the glycolytic pathway and adaptation to intranuclear parasitism within Enterocytozoonidae microsporidia.</title>
        <authorList>
            <person name="Wiredu Boakye D."/>
            <person name="Jaroenlak P."/>
            <person name="Prachumwat A."/>
            <person name="Williams T.A."/>
            <person name="Bateman K.S."/>
            <person name="Itsathitphaisarn O."/>
            <person name="Sritunyalucksana K."/>
            <person name="Paszkiewicz K.H."/>
            <person name="Moore K.A."/>
            <person name="Stentiford G.D."/>
            <person name="Williams B.A."/>
        </authorList>
    </citation>
    <scope>NUCLEOTIDE SEQUENCE [LARGE SCALE GENOMIC DNA]</scope>
    <source>
        <strain evidence="2">canceri</strain>
    </source>
</reference>
<dbReference type="AlphaFoldDB" id="A0A1X0QKB1"/>
<proteinExistence type="predicted"/>
<accession>A0A1X0QKB1</accession>
<evidence type="ECO:0000313" key="2">
    <source>
        <dbReference type="Proteomes" id="UP000192501"/>
    </source>
</evidence>
<sequence length="389" mass="47030">MPLPLTIERLKTIYENKTDKLYCDKLMLIMNMINEFDILAFYCSLLFHDQDISEQFSVSSRCILLYESPKIVNYLIDKTFEIKIETQLICDKLKKDSNSYLECFNLLLILERKFDQIIDIDYSFIKNLFKKLNATQQKVLFGHELSPILINLNMDDQNFNDNFIDFCRAEKITSKNERMLKCNELNYLEIKEVIIESNYEYINNKLSFYYEVYPELLRSDRLFDSFLRIKYLLNPLDIPIDEKLLRTFVPVVNENDFKEIFPELDVDKNIQLYFYYIQKILLEETEILKLINDWLIEHRELFKVILIKKPSITNLKMFIEMVPVTKFFYKEIFTFLKETGEQYYYDLFYMIVTKYPSKKNITLIKNNHFILSSNQLENLKYLFNYVKNK</sequence>
<dbReference type="VEuPathDB" id="MicrosporidiaDB:HERIO_833"/>
<dbReference type="VEuPathDB" id="MicrosporidiaDB:A0H76_2181"/>
<evidence type="ECO:0000313" key="1">
    <source>
        <dbReference type="EMBL" id="ORE00136.1"/>
    </source>
</evidence>